<dbReference type="SUPFAM" id="SSF53850">
    <property type="entry name" value="Periplasmic binding protein-like II"/>
    <property type="match status" value="1"/>
</dbReference>
<sequence>MKPRMFAVAAALIGVSALALGAAEARPLKWASAGDALTIDPHGQNEGLTTTVNQQMYEALTERDHAGKLHPLLASSWKVLPDDPTTWEFKLQEGVKFHDGSPFTADDVVFSYERAMQPTSDFKGYLTSVEKVSKVDDLTVRIKTKGPNPLLVNNTSAIRIMSKAWAEKNNATKAQDFKNKEENYAVRNANGTGPFILVSRESDVKTVMKRNDNYWAKAKVPLEITELTYVPIKQDATRIAALLSGEVDLVQDVPVQDIARLKSQPKVRVTTGPENRTIFFGMDVASKDLKGDNVEGKNPFADKRVRQAMNMALNRGAIQRVVMRGESIPTGVILPPFANGWTKELDAAPATDVAKAKALLAEAGYPNGFSVTLHCPNDRYINDEGICQAAVGMFGQIGVKVNLVSQSKSIHFNLIQKNPPETEFYLVGWGVPTFDSDYVFSYMYHTRTGSQGSWNATGYSDKDVDAQIQSLSKEIDIAKRDAAIAKIWAKVKDETIYLPIHHQTLSYGMNSTLDVPVDVQNQPKLKMVSFKGS</sequence>
<dbReference type="PIRSF" id="PIRSF002741">
    <property type="entry name" value="MppA"/>
    <property type="match status" value="1"/>
</dbReference>
<name>A0ABU3S6E8_9HYPH</name>
<feature type="domain" description="Solute-binding protein family 5" evidence="6">
    <location>
        <begin position="68"/>
        <end position="449"/>
    </location>
</feature>
<comment type="caution">
    <text evidence="7">The sequence shown here is derived from an EMBL/GenBank/DDBJ whole genome shotgun (WGS) entry which is preliminary data.</text>
</comment>
<keyword evidence="8" id="KW-1185">Reference proteome</keyword>
<evidence type="ECO:0000313" key="8">
    <source>
        <dbReference type="Proteomes" id="UP001254257"/>
    </source>
</evidence>
<dbReference type="Pfam" id="PF00496">
    <property type="entry name" value="SBP_bac_5"/>
    <property type="match status" value="1"/>
</dbReference>
<dbReference type="EMBL" id="JAWDID010000012">
    <property type="protein sequence ID" value="MDU0340360.1"/>
    <property type="molecule type" value="Genomic_DNA"/>
</dbReference>
<dbReference type="InterPro" id="IPR030678">
    <property type="entry name" value="Peptide/Ni-bd"/>
</dbReference>
<accession>A0ABU3S6E8</accession>
<dbReference type="Proteomes" id="UP001254257">
    <property type="component" value="Unassembled WGS sequence"/>
</dbReference>
<gene>
    <name evidence="7" type="ORF">RKE40_10725</name>
</gene>
<evidence type="ECO:0000256" key="2">
    <source>
        <dbReference type="ARBA" id="ARBA00005695"/>
    </source>
</evidence>
<evidence type="ECO:0000256" key="4">
    <source>
        <dbReference type="ARBA" id="ARBA00022729"/>
    </source>
</evidence>
<feature type="signal peptide" evidence="5">
    <location>
        <begin position="1"/>
        <end position="21"/>
    </location>
</feature>
<dbReference type="Gene3D" id="3.90.76.10">
    <property type="entry name" value="Dipeptide-binding Protein, Domain 1"/>
    <property type="match status" value="1"/>
</dbReference>
<dbReference type="PANTHER" id="PTHR30290">
    <property type="entry name" value="PERIPLASMIC BINDING COMPONENT OF ABC TRANSPORTER"/>
    <property type="match status" value="1"/>
</dbReference>
<dbReference type="RefSeq" id="WP_316018230.1">
    <property type="nucleotide sequence ID" value="NZ_JAWDID010000012.1"/>
</dbReference>
<keyword evidence="3" id="KW-0813">Transport</keyword>
<evidence type="ECO:0000256" key="5">
    <source>
        <dbReference type="SAM" id="SignalP"/>
    </source>
</evidence>
<reference evidence="7 8" key="1">
    <citation type="submission" date="2023-09" db="EMBL/GenBank/DDBJ databases">
        <title>Whole genome shotgun sequencing (WGS) of Bosea sp. ZW T0_25, isolated from stored onions (Allium cepa).</title>
        <authorList>
            <person name="Stoll D.A."/>
            <person name="Huch M."/>
        </authorList>
    </citation>
    <scope>NUCLEOTIDE SEQUENCE [LARGE SCALE GENOMIC DNA]</scope>
    <source>
        <strain evidence="7 8">ZW T0_25</strain>
    </source>
</reference>
<dbReference type="Gene3D" id="3.40.190.10">
    <property type="entry name" value="Periplasmic binding protein-like II"/>
    <property type="match status" value="1"/>
</dbReference>
<comment type="similarity">
    <text evidence="2">Belongs to the bacterial solute-binding protein 5 family.</text>
</comment>
<evidence type="ECO:0000313" key="7">
    <source>
        <dbReference type="EMBL" id="MDU0340360.1"/>
    </source>
</evidence>
<comment type="subcellular location">
    <subcellularLocation>
        <location evidence="1">Periplasm</location>
    </subcellularLocation>
</comment>
<feature type="chain" id="PRO_5045411146" evidence="5">
    <location>
        <begin position="22"/>
        <end position="533"/>
    </location>
</feature>
<dbReference type="InterPro" id="IPR000914">
    <property type="entry name" value="SBP_5_dom"/>
</dbReference>
<protein>
    <submittedName>
        <fullName evidence="7">ABC transporter substrate-binding protein</fullName>
    </submittedName>
</protein>
<evidence type="ECO:0000256" key="1">
    <source>
        <dbReference type="ARBA" id="ARBA00004418"/>
    </source>
</evidence>
<dbReference type="Gene3D" id="3.10.105.10">
    <property type="entry name" value="Dipeptide-binding Protein, Domain 3"/>
    <property type="match status" value="1"/>
</dbReference>
<evidence type="ECO:0000256" key="3">
    <source>
        <dbReference type="ARBA" id="ARBA00022448"/>
    </source>
</evidence>
<keyword evidence="4 5" id="KW-0732">Signal</keyword>
<dbReference type="PANTHER" id="PTHR30290:SF9">
    <property type="entry name" value="OLIGOPEPTIDE-BINDING PROTEIN APPA"/>
    <property type="match status" value="1"/>
</dbReference>
<dbReference type="CDD" id="cd08498">
    <property type="entry name" value="PBP2_NikA_DppA_OppA_like_2"/>
    <property type="match status" value="1"/>
</dbReference>
<proteinExistence type="inferred from homology"/>
<organism evidence="7 8">
    <name type="scientific">Bosea rubneri</name>
    <dbReference type="NCBI Taxonomy" id="3075434"/>
    <lineage>
        <taxon>Bacteria</taxon>
        <taxon>Pseudomonadati</taxon>
        <taxon>Pseudomonadota</taxon>
        <taxon>Alphaproteobacteria</taxon>
        <taxon>Hyphomicrobiales</taxon>
        <taxon>Boseaceae</taxon>
        <taxon>Bosea</taxon>
    </lineage>
</organism>
<dbReference type="InterPro" id="IPR039424">
    <property type="entry name" value="SBP_5"/>
</dbReference>
<evidence type="ECO:0000259" key="6">
    <source>
        <dbReference type="Pfam" id="PF00496"/>
    </source>
</evidence>